<dbReference type="PROSITE" id="PS51800">
    <property type="entry name" value="ZF_CHHC_U11_48K"/>
    <property type="match status" value="1"/>
</dbReference>
<dbReference type="OMA" id="HRCSWRS"/>
<reference evidence="14 16" key="2">
    <citation type="journal article" date="2013" name="Nature">
        <title>Insights into bilaterian evolution from three spiralian genomes.</title>
        <authorList>
            <person name="Simakov O."/>
            <person name="Marletaz F."/>
            <person name="Cho S.J."/>
            <person name="Edsinger-Gonzales E."/>
            <person name="Havlak P."/>
            <person name="Hellsten U."/>
            <person name="Kuo D.H."/>
            <person name="Larsson T."/>
            <person name="Lv J."/>
            <person name="Arendt D."/>
            <person name="Savage R."/>
            <person name="Osoegawa K."/>
            <person name="de Jong P."/>
            <person name="Grimwood J."/>
            <person name="Chapman J.A."/>
            <person name="Shapiro H."/>
            <person name="Aerts A."/>
            <person name="Otillar R.P."/>
            <person name="Terry A.Y."/>
            <person name="Boore J.L."/>
            <person name="Grigoriev I.V."/>
            <person name="Lindberg D.R."/>
            <person name="Seaver E.C."/>
            <person name="Weisblat D.A."/>
            <person name="Putnam N.H."/>
            <person name="Rokhsar D.S."/>
        </authorList>
    </citation>
    <scope>NUCLEOTIDE SEQUENCE</scope>
</reference>
<dbReference type="EMBL" id="AMQM01003891">
    <property type="status" value="NOT_ANNOTATED_CDS"/>
    <property type="molecule type" value="Genomic_DNA"/>
</dbReference>
<dbReference type="InterPro" id="IPR007871">
    <property type="entry name" value="Methyltransferase_TRM13"/>
</dbReference>
<evidence type="ECO:0000256" key="9">
    <source>
        <dbReference type="ARBA" id="ARBA00048165"/>
    </source>
</evidence>
<evidence type="ECO:0000259" key="13">
    <source>
        <dbReference type="PROSITE" id="PS51800"/>
    </source>
</evidence>
<name>T1G321_HELRO</name>
<dbReference type="InParanoid" id="T1G321"/>
<dbReference type="CTD" id="20215469"/>
<dbReference type="Pfam" id="PF05253">
    <property type="entry name" value="zf-U11-48K"/>
    <property type="match status" value="1"/>
</dbReference>
<dbReference type="HOGENOM" id="CLU_027610_0_1_1"/>
<dbReference type="eggNOG" id="KOG2811">
    <property type="taxonomic scope" value="Eukaryota"/>
</dbReference>
<keyword evidence="2 12" id="KW-0489">Methyltransferase</keyword>
<evidence type="ECO:0000256" key="5">
    <source>
        <dbReference type="ARBA" id="ARBA00022694"/>
    </source>
</evidence>
<organism evidence="15 16">
    <name type="scientific">Helobdella robusta</name>
    <name type="common">Californian leech</name>
    <dbReference type="NCBI Taxonomy" id="6412"/>
    <lineage>
        <taxon>Eukaryota</taxon>
        <taxon>Metazoa</taxon>
        <taxon>Spiralia</taxon>
        <taxon>Lophotrochozoa</taxon>
        <taxon>Annelida</taxon>
        <taxon>Clitellata</taxon>
        <taxon>Hirudinea</taxon>
        <taxon>Rhynchobdellida</taxon>
        <taxon>Glossiphoniidae</taxon>
        <taxon>Helobdella</taxon>
    </lineage>
</organism>
<dbReference type="RefSeq" id="XP_009016510.1">
    <property type="nucleotide sequence ID" value="XM_009018262.1"/>
</dbReference>
<keyword evidence="4 12" id="KW-0949">S-adenosyl-L-methionine</keyword>
<dbReference type="EMBL" id="KB096365">
    <property type="protein sequence ID" value="ESO05195.1"/>
    <property type="molecule type" value="Genomic_DNA"/>
</dbReference>
<reference evidence="15" key="3">
    <citation type="submission" date="2015-06" db="UniProtKB">
        <authorList>
            <consortium name="EnsemblMetazoa"/>
        </authorList>
    </citation>
    <scope>IDENTIFICATION</scope>
</reference>
<feature type="domain" description="CHHC U11-48K-type" evidence="13">
    <location>
        <begin position="125"/>
        <end position="152"/>
    </location>
</feature>
<dbReference type="PANTHER" id="PTHR12998">
    <property type="entry name" value="TRNA:M(4)X MODIFICATION ENZYME TRM13 HOMOLOG"/>
    <property type="match status" value="1"/>
</dbReference>
<evidence type="ECO:0000256" key="8">
    <source>
        <dbReference type="ARBA" id="ARBA00022833"/>
    </source>
</evidence>
<dbReference type="InterPro" id="IPR021721">
    <property type="entry name" value="Znf_CCCH-type_TRM13"/>
</dbReference>
<dbReference type="EnsemblMetazoa" id="HelroT77676">
    <property type="protein sequence ID" value="HelroP77676"/>
    <property type="gene ID" value="HelroG77676"/>
</dbReference>
<dbReference type="STRING" id="6412.T1G321"/>
<evidence type="ECO:0000256" key="2">
    <source>
        <dbReference type="ARBA" id="ARBA00022603"/>
    </source>
</evidence>
<dbReference type="Pfam" id="PF05206">
    <property type="entry name" value="TRM13"/>
    <property type="match status" value="1"/>
</dbReference>
<dbReference type="EC" id="2.1.1.225" evidence="12"/>
<proteinExistence type="inferred from homology"/>
<dbReference type="Pfam" id="PF11722">
    <property type="entry name" value="zf-TRM13_CCCH"/>
    <property type="match status" value="2"/>
</dbReference>
<dbReference type="GO" id="GO:0106050">
    <property type="term" value="F:tRNA 2'-O-methyltransferase activity"/>
    <property type="evidence" value="ECO:0007669"/>
    <property type="project" value="UniProtKB-UniRule"/>
</dbReference>
<dbReference type="FunCoup" id="T1G321">
    <property type="interactions" value="1190"/>
</dbReference>
<dbReference type="OrthoDB" id="258806at2759"/>
<gene>
    <name evidence="15" type="primary">20215469</name>
    <name evidence="14" type="ORF">HELRODRAFT_77676</name>
</gene>
<dbReference type="Proteomes" id="UP000015101">
    <property type="component" value="Unassembled WGS sequence"/>
</dbReference>
<comment type="catalytic activity">
    <reaction evidence="11 12">
        <text>adenosine(4) in tRNA(His) + S-adenosyl-L-methionine = 2'-O-methyladenosine(4) in tRNA(His) + S-adenosyl-L-homocysteine + H(+)</text>
        <dbReference type="Rhea" id="RHEA:43196"/>
        <dbReference type="Rhea" id="RHEA-COMP:10401"/>
        <dbReference type="Rhea" id="RHEA-COMP:10402"/>
        <dbReference type="ChEBI" id="CHEBI:15378"/>
        <dbReference type="ChEBI" id="CHEBI:57856"/>
        <dbReference type="ChEBI" id="CHEBI:59789"/>
        <dbReference type="ChEBI" id="CHEBI:74411"/>
        <dbReference type="ChEBI" id="CHEBI:74477"/>
        <dbReference type="EC" id="2.1.1.225"/>
    </reaction>
</comment>
<reference evidence="16" key="1">
    <citation type="submission" date="2012-12" db="EMBL/GenBank/DDBJ databases">
        <authorList>
            <person name="Hellsten U."/>
            <person name="Grimwood J."/>
            <person name="Chapman J.A."/>
            <person name="Shapiro H."/>
            <person name="Aerts A."/>
            <person name="Otillar R.P."/>
            <person name="Terry A.Y."/>
            <person name="Boore J.L."/>
            <person name="Simakov O."/>
            <person name="Marletaz F."/>
            <person name="Cho S.-J."/>
            <person name="Edsinger-Gonzales E."/>
            <person name="Havlak P."/>
            <person name="Kuo D.-H."/>
            <person name="Larsson T."/>
            <person name="Lv J."/>
            <person name="Arendt D."/>
            <person name="Savage R."/>
            <person name="Osoegawa K."/>
            <person name="de Jong P."/>
            <person name="Lindberg D.R."/>
            <person name="Seaver E.C."/>
            <person name="Weisblat D.A."/>
            <person name="Putnam N.H."/>
            <person name="Grigoriev I.V."/>
            <person name="Rokhsar D.S."/>
        </authorList>
    </citation>
    <scope>NUCLEOTIDE SEQUENCE</scope>
</reference>
<keyword evidence="7 12" id="KW-0863">Zinc-finger</keyword>
<accession>T1G321</accession>
<dbReference type="InterPro" id="IPR039044">
    <property type="entry name" value="Trm13"/>
</dbReference>
<evidence type="ECO:0000313" key="16">
    <source>
        <dbReference type="Proteomes" id="UP000015101"/>
    </source>
</evidence>
<dbReference type="KEGG" id="hro:HELRODRAFT_77676"/>
<dbReference type="GO" id="GO:0030488">
    <property type="term" value="P:tRNA methylation"/>
    <property type="evidence" value="ECO:0000318"/>
    <property type="project" value="GO_Central"/>
</dbReference>
<evidence type="ECO:0000256" key="4">
    <source>
        <dbReference type="ARBA" id="ARBA00022691"/>
    </source>
</evidence>
<dbReference type="PANTHER" id="PTHR12998:SF0">
    <property type="entry name" value="TRNA:M(4)X MODIFICATION ENZYME TRM13 HOMOLOG"/>
    <property type="match status" value="1"/>
</dbReference>
<evidence type="ECO:0000256" key="1">
    <source>
        <dbReference type="ARBA" id="ARBA00005265"/>
    </source>
</evidence>
<sequence length="430" mass="48861">MDVKIGSKRSHAPESSSSKKFCSFWLVKKNRFCLTVPSVDSDFCPSHVDKKVSDFQNTLENSQNFPVVNNINNNNNSNKDDTTTTATCQFWLKKKNRFCKAMPKNNLQYCVEHAVHLNIQFNRVRIPCPYDSNHSCYEDQLESHKKKCNSRPSLRPLFYEKGINIGDDEIVNDLKTSIKDMNVDDLNLLISRVTQLFDGTVHFLTILIKCHEVFSESLNDPNNGNNALKHLKQLSSLVGHMNDNNLLGAHTTYIEFGAGKGGLSHWVQLSNKSDDCRYILLDRSSVRYKARRADQGPTFERIKIDIEDLALGKVPQLQGSTHNIVGIGKHLCGRATDFMLRCLVNSVASIKTFNLFHHLTDGDIYKVLIDIGFSVKLSGIVLALCCHHRCDWNSYVGKEWFAEHRLDHNHFQMLVKMSAWATCGTKHVLS</sequence>
<evidence type="ECO:0000256" key="7">
    <source>
        <dbReference type="ARBA" id="ARBA00022771"/>
    </source>
</evidence>
<dbReference type="GO" id="GO:0008175">
    <property type="term" value="F:tRNA methyltransferase activity"/>
    <property type="evidence" value="ECO:0000318"/>
    <property type="project" value="GO_Central"/>
</dbReference>
<keyword evidence="16" id="KW-1185">Reference proteome</keyword>
<comment type="catalytic activity">
    <reaction evidence="9 12">
        <text>cytidine(4) in tRNA(Pro) + S-adenosyl-L-methionine = 2'-O-methylcytidine(4) in tRNA(Pro) + S-adenosyl-L-homocysteine + H(+)</text>
        <dbReference type="Rhea" id="RHEA:32767"/>
        <dbReference type="Rhea" id="RHEA-COMP:10397"/>
        <dbReference type="Rhea" id="RHEA-COMP:10398"/>
        <dbReference type="ChEBI" id="CHEBI:15378"/>
        <dbReference type="ChEBI" id="CHEBI:57856"/>
        <dbReference type="ChEBI" id="CHEBI:59789"/>
        <dbReference type="ChEBI" id="CHEBI:74495"/>
        <dbReference type="ChEBI" id="CHEBI:82748"/>
        <dbReference type="EC" id="2.1.1.225"/>
    </reaction>
</comment>
<keyword evidence="6 12" id="KW-0479">Metal-binding</keyword>
<keyword evidence="5 12" id="KW-0819">tRNA processing</keyword>
<keyword evidence="3 12" id="KW-0808">Transferase</keyword>
<dbReference type="InterPro" id="IPR022776">
    <property type="entry name" value="TRM13/UPF0224_CHHC_Znf_dom"/>
</dbReference>
<dbReference type="GO" id="GO:0008270">
    <property type="term" value="F:zinc ion binding"/>
    <property type="evidence" value="ECO:0007669"/>
    <property type="project" value="UniProtKB-KW"/>
</dbReference>
<comment type="catalytic activity">
    <reaction evidence="10 12">
        <text>cytidine(4) in tRNA(Gly)(GCC) + S-adenosyl-L-methionine = 2'-O-methylcytidine(4) in tRNA(Gly)(GCC) + S-adenosyl-L-homocysteine + H(+)</text>
        <dbReference type="Rhea" id="RHEA:43192"/>
        <dbReference type="Rhea" id="RHEA-COMP:10399"/>
        <dbReference type="Rhea" id="RHEA-COMP:10400"/>
        <dbReference type="ChEBI" id="CHEBI:15378"/>
        <dbReference type="ChEBI" id="CHEBI:57856"/>
        <dbReference type="ChEBI" id="CHEBI:59789"/>
        <dbReference type="ChEBI" id="CHEBI:74495"/>
        <dbReference type="ChEBI" id="CHEBI:82748"/>
        <dbReference type="EC" id="2.1.1.225"/>
    </reaction>
</comment>
<dbReference type="AlphaFoldDB" id="T1G321"/>
<evidence type="ECO:0000256" key="3">
    <source>
        <dbReference type="ARBA" id="ARBA00022679"/>
    </source>
</evidence>
<evidence type="ECO:0000256" key="6">
    <source>
        <dbReference type="ARBA" id="ARBA00022723"/>
    </source>
</evidence>
<evidence type="ECO:0000313" key="14">
    <source>
        <dbReference type="EMBL" id="ESO05195.1"/>
    </source>
</evidence>
<comment type="similarity">
    <text evidence="1 12">Belongs to the methyltransferase TRM13 family.</text>
</comment>
<keyword evidence="8 12" id="KW-0862">Zinc</keyword>
<comment type="function">
    <text evidence="12">tRNA methylase which 2'-O-methylates cytidine(4) in tRNA(Pro) and tRNA(Gly)(GCC), and adenosine(4) in tRNA(His).</text>
</comment>
<evidence type="ECO:0000256" key="11">
    <source>
        <dbReference type="ARBA" id="ARBA00049393"/>
    </source>
</evidence>
<dbReference type="GeneID" id="20215469"/>
<evidence type="ECO:0000313" key="15">
    <source>
        <dbReference type="EnsemblMetazoa" id="HelroP77676"/>
    </source>
</evidence>
<evidence type="ECO:0000256" key="12">
    <source>
        <dbReference type="RuleBase" id="RU367103"/>
    </source>
</evidence>
<protein>
    <recommendedName>
        <fullName evidence="12">tRNA:m(4)X modification enzyme TRM13</fullName>
        <ecNumber evidence="12">2.1.1.225</ecNumber>
    </recommendedName>
</protein>
<evidence type="ECO:0000256" key="10">
    <source>
        <dbReference type="ARBA" id="ARBA00048635"/>
    </source>
</evidence>